<gene>
    <name evidence="1" type="ORF">L5515_007026</name>
</gene>
<dbReference type="EMBL" id="CP092624">
    <property type="protein sequence ID" value="UMM33617.1"/>
    <property type="molecule type" value="Genomic_DNA"/>
</dbReference>
<dbReference type="PANTHER" id="PTHR44115:SF3">
    <property type="entry name" value="3-OXOACYL-[ACYL-CARRIER-PROTEIN] REDUCTASE-RELATED"/>
    <property type="match status" value="1"/>
</dbReference>
<accession>A0AAE9F415</accession>
<name>A0AAE9F415_CAEBR</name>
<dbReference type="AlphaFoldDB" id="A0AAE9F415"/>
<dbReference type="PANTHER" id="PTHR44115">
    <property type="entry name" value="PROTEIN CBG09704"/>
    <property type="match status" value="1"/>
</dbReference>
<protein>
    <submittedName>
        <fullName evidence="1">Uncharacterized protein</fullName>
    </submittedName>
</protein>
<dbReference type="InterPro" id="IPR002347">
    <property type="entry name" value="SDR_fam"/>
</dbReference>
<evidence type="ECO:0000313" key="1">
    <source>
        <dbReference type="EMBL" id="UMM33617.1"/>
    </source>
</evidence>
<dbReference type="Proteomes" id="UP000829354">
    <property type="component" value="Chromosome V"/>
</dbReference>
<reference evidence="1 2" key="1">
    <citation type="submission" date="2022-04" db="EMBL/GenBank/DDBJ databases">
        <title>Chromosome-level reference genomes for two strains of Caenorhabditis briggsae: an improved platform for comparative genomics.</title>
        <authorList>
            <person name="Stevens L."/>
            <person name="Andersen E."/>
        </authorList>
    </citation>
    <scope>NUCLEOTIDE SEQUENCE [LARGE SCALE GENOMIC DNA]</scope>
    <source>
        <strain evidence="1">VX34</strain>
        <tissue evidence="1">Whole-organism</tissue>
    </source>
</reference>
<dbReference type="InterPro" id="IPR036291">
    <property type="entry name" value="NAD(P)-bd_dom_sf"/>
</dbReference>
<keyword evidence="2" id="KW-1185">Reference proteome</keyword>
<dbReference type="SUPFAM" id="SSF51735">
    <property type="entry name" value="NAD(P)-binding Rossmann-fold domains"/>
    <property type="match status" value="1"/>
</dbReference>
<dbReference type="PRINTS" id="PR00081">
    <property type="entry name" value="GDHRDH"/>
</dbReference>
<evidence type="ECO:0000313" key="2">
    <source>
        <dbReference type="Proteomes" id="UP000829354"/>
    </source>
</evidence>
<dbReference type="Gene3D" id="3.40.50.720">
    <property type="entry name" value="NAD(P)-binding Rossmann-like Domain"/>
    <property type="match status" value="1"/>
</dbReference>
<organism evidence="1 2">
    <name type="scientific">Caenorhabditis briggsae</name>
    <dbReference type="NCBI Taxonomy" id="6238"/>
    <lineage>
        <taxon>Eukaryota</taxon>
        <taxon>Metazoa</taxon>
        <taxon>Ecdysozoa</taxon>
        <taxon>Nematoda</taxon>
        <taxon>Chromadorea</taxon>
        <taxon>Rhabditida</taxon>
        <taxon>Rhabditina</taxon>
        <taxon>Rhabditomorpha</taxon>
        <taxon>Rhabditoidea</taxon>
        <taxon>Rhabditidae</taxon>
        <taxon>Peloderinae</taxon>
        <taxon>Caenorhabditis</taxon>
    </lineage>
</organism>
<sequence length="125" mass="13411">MTGAMYYAMTKSALDQFTRSASIGLIAHGFRVNSVSPGFVLTGISDAMGLPEGTFEKMVAFYESRKECIPCGKATQPIDIANIIAFLADRKLSYYIIGQSIVADGGTSLVMGMQAHDMMSILNSP</sequence>
<dbReference type="Pfam" id="PF13561">
    <property type="entry name" value="adh_short_C2"/>
    <property type="match status" value="1"/>
</dbReference>
<proteinExistence type="predicted"/>